<dbReference type="EMBL" id="VFRQ01000014">
    <property type="protein sequence ID" value="TPE42137.1"/>
    <property type="molecule type" value="Genomic_DNA"/>
</dbReference>
<accession>A0A501W5P1</accession>
<dbReference type="OrthoDB" id="905812at2"/>
<evidence type="ECO:0000256" key="1">
    <source>
        <dbReference type="ARBA" id="ARBA00004442"/>
    </source>
</evidence>
<name>A0A501W5P1_9BACT</name>
<keyword evidence="6" id="KW-0675">Receptor</keyword>
<keyword evidence="4" id="KW-0732">Signal</keyword>
<dbReference type="InterPro" id="IPR041700">
    <property type="entry name" value="OMP_b-brl_3"/>
</dbReference>
<dbReference type="InterPro" id="IPR037066">
    <property type="entry name" value="Plug_dom_sf"/>
</dbReference>
<dbReference type="RefSeq" id="WP_140623619.1">
    <property type="nucleotide sequence ID" value="NZ_VFRQ01000014.1"/>
</dbReference>
<feature type="signal peptide" evidence="4">
    <location>
        <begin position="1"/>
        <end position="21"/>
    </location>
</feature>
<dbReference type="Proteomes" id="UP000316727">
    <property type="component" value="Unassembled WGS sequence"/>
</dbReference>
<dbReference type="Gene3D" id="2.170.130.10">
    <property type="entry name" value="TonB-dependent receptor, plug domain"/>
    <property type="match status" value="1"/>
</dbReference>
<feature type="domain" description="Outer membrane protein beta-barrel" evidence="5">
    <location>
        <begin position="379"/>
        <end position="782"/>
    </location>
</feature>
<evidence type="ECO:0000313" key="6">
    <source>
        <dbReference type="EMBL" id="TPE42137.1"/>
    </source>
</evidence>
<dbReference type="InterPro" id="IPR036942">
    <property type="entry name" value="Beta-barrel_TonB_sf"/>
</dbReference>
<dbReference type="Gene3D" id="2.60.40.1120">
    <property type="entry name" value="Carboxypeptidase-like, regulatory domain"/>
    <property type="match status" value="1"/>
</dbReference>
<dbReference type="PANTHER" id="PTHR40980">
    <property type="entry name" value="PLUG DOMAIN-CONTAINING PROTEIN"/>
    <property type="match status" value="1"/>
</dbReference>
<evidence type="ECO:0000256" key="3">
    <source>
        <dbReference type="ARBA" id="ARBA00023237"/>
    </source>
</evidence>
<reference evidence="6 7" key="1">
    <citation type="submission" date="2019-06" db="EMBL/GenBank/DDBJ databases">
        <title>A novel bacterium of genus Pontibacter, isolated from marine sediment.</title>
        <authorList>
            <person name="Huang H."/>
            <person name="Mo K."/>
            <person name="Hu Y."/>
        </authorList>
    </citation>
    <scope>NUCLEOTIDE SEQUENCE [LARGE SCALE GENOMIC DNA]</scope>
    <source>
        <strain evidence="6 7">HB172049</strain>
    </source>
</reference>
<dbReference type="Pfam" id="PF13715">
    <property type="entry name" value="CarbopepD_reg_2"/>
    <property type="match status" value="1"/>
</dbReference>
<comment type="caution">
    <text evidence="6">The sequence shown here is derived from an EMBL/GenBank/DDBJ whole genome shotgun (WGS) entry which is preliminary data.</text>
</comment>
<evidence type="ECO:0000313" key="7">
    <source>
        <dbReference type="Proteomes" id="UP000316727"/>
    </source>
</evidence>
<feature type="chain" id="PRO_5021399068" evidence="4">
    <location>
        <begin position="22"/>
        <end position="808"/>
    </location>
</feature>
<dbReference type="AlphaFoldDB" id="A0A501W5P1"/>
<dbReference type="InterPro" id="IPR008969">
    <property type="entry name" value="CarboxyPept-like_regulatory"/>
</dbReference>
<evidence type="ECO:0000256" key="2">
    <source>
        <dbReference type="ARBA" id="ARBA00023136"/>
    </source>
</evidence>
<keyword evidence="7" id="KW-1185">Reference proteome</keyword>
<sequence length="808" mass="89989">MKRYLFLIFLALSVIGSEAIAQGILSGTVQDGQGQPLGFVNVAVLKATDEAVVTGTIADMEGGFQIVTPAAGKYKLKLSMVGYTSTETAPFEVTGSDFSKDFGAITLKEDAQLLREVTVQAMRPTVVTHADKTVVNVEGTAMAAGATAFEVLTKSPGVWVDQDGNIQLNGKAGVQIMIDGRRAYLSGKELQNLLQSMSSDNIKDLEIVTNPSAKYEAEGASGIININLKKNTTGGMNGSVYAGYQYCELHGYTAGTDLNYKQGKWSSFVNLDLAERTNYRTNDMQRIYLEKQGLTLNQNVVEKGTRFIPALRLGADYTLNSKQSVGFLANASFYNTEDRVNTNAYLRDSQPENDLYIKADNHSKTDYGNTTLNLHYLGKLDSLGTSLSADLDYVRLTSEDESRFLNKYDSLGNNSPVLTDLLTSENPSNYDIYAARADFAKPLGKGRKLELGAKASRVVSDNELRFYQTADGKNVLDSSRSNHFIYKENIYAAYANYSASLGEKWNLQGGLRAEQTFTNGKSVTLNERTKKSYLDLFPSLFLQQNVSENYQISYNYSRRISRPRYSALNPFVFYLDPYSVVLGNPDLKPQYTHSFSVTQTLQQRYNLVLDYAVTKDFIVEVPAKTSSDEVTLFQQQNVDDMQSASATLVAPMRVSAKWEMNNSATLLYQNFAQRRGDQVLENKQVTFMAQSNHNVQLPASVRLEVNAGYRGPMAYGLYELHGNWWVDAGLKRSFLNDKLDLSLNVTDIFRSKMLEGVTQVEGYAISAEQYQGTQSFRFNLRYRFNKGEKVNMKKRNVNLDEVNRAGGN</sequence>
<evidence type="ECO:0000259" key="5">
    <source>
        <dbReference type="Pfam" id="PF14905"/>
    </source>
</evidence>
<dbReference type="SUPFAM" id="SSF56935">
    <property type="entry name" value="Porins"/>
    <property type="match status" value="1"/>
</dbReference>
<dbReference type="Pfam" id="PF14905">
    <property type="entry name" value="OMP_b-brl_3"/>
    <property type="match status" value="1"/>
</dbReference>
<dbReference type="PANTHER" id="PTHR40980:SF4">
    <property type="entry name" value="TONB-DEPENDENT RECEPTOR-LIKE BETA-BARREL DOMAIN-CONTAINING PROTEIN"/>
    <property type="match status" value="1"/>
</dbReference>
<keyword evidence="2" id="KW-0472">Membrane</keyword>
<dbReference type="Gene3D" id="2.40.170.20">
    <property type="entry name" value="TonB-dependent receptor, beta-barrel domain"/>
    <property type="match status" value="1"/>
</dbReference>
<comment type="subcellular location">
    <subcellularLocation>
        <location evidence="1">Cell outer membrane</location>
    </subcellularLocation>
</comment>
<proteinExistence type="predicted"/>
<dbReference type="GO" id="GO:0009279">
    <property type="term" value="C:cell outer membrane"/>
    <property type="evidence" value="ECO:0007669"/>
    <property type="project" value="UniProtKB-SubCell"/>
</dbReference>
<protein>
    <submittedName>
        <fullName evidence="6">TonB-dependent receptor</fullName>
    </submittedName>
</protein>
<evidence type="ECO:0000256" key="4">
    <source>
        <dbReference type="SAM" id="SignalP"/>
    </source>
</evidence>
<keyword evidence="3" id="KW-0998">Cell outer membrane</keyword>
<dbReference type="SUPFAM" id="SSF49464">
    <property type="entry name" value="Carboxypeptidase regulatory domain-like"/>
    <property type="match status" value="1"/>
</dbReference>
<organism evidence="6 7">
    <name type="scientific">Pontibacter mangrovi</name>
    <dbReference type="NCBI Taxonomy" id="2589816"/>
    <lineage>
        <taxon>Bacteria</taxon>
        <taxon>Pseudomonadati</taxon>
        <taxon>Bacteroidota</taxon>
        <taxon>Cytophagia</taxon>
        <taxon>Cytophagales</taxon>
        <taxon>Hymenobacteraceae</taxon>
        <taxon>Pontibacter</taxon>
    </lineage>
</organism>
<gene>
    <name evidence="6" type="ORF">FJM65_18815</name>
</gene>